<sequence length="213" mass="24054">MHEPNHPSRQLDPIRWQQLWLRLGGSAPENSFAELQAAYRQPSRHYHGEQHILACLAHLDRYRALAAQPDLLELALWLHDLVYDSRRQDNEAASAAQARLWLEQAGLEALAAKIEALILATCHQAPATSPDEALLVDIDLAILASAPAVYARYEADVRAEYAWVPEPLFRAGRARLLREFLAMPRLYQRDELAAGWEKPARENLAAALSRLED</sequence>
<dbReference type="InterPro" id="IPR009218">
    <property type="entry name" value="HD_phosphohydro"/>
</dbReference>
<proteinExistence type="predicted"/>
<name>A0A2T5P6F3_9PSED</name>
<dbReference type="EMBL" id="QASN01000020">
    <property type="protein sequence ID" value="PTU73330.1"/>
    <property type="molecule type" value="Genomic_DNA"/>
</dbReference>
<dbReference type="PIRSF" id="PIRSF035170">
    <property type="entry name" value="HD_phosphohydro"/>
    <property type="match status" value="1"/>
</dbReference>
<reference evidence="1 2" key="1">
    <citation type="submission" date="2018-04" db="EMBL/GenBank/DDBJ databases">
        <title>Pseudomonas sp. nov., isolated from mangrove soil.</title>
        <authorList>
            <person name="Chen C."/>
        </authorList>
    </citation>
    <scope>NUCLEOTIDE SEQUENCE [LARGE SCALE GENOMIC DNA]</scope>
    <source>
        <strain evidence="1 2">TC-11</strain>
    </source>
</reference>
<comment type="caution">
    <text evidence="1">The sequence shown here is derived from an EMBL/GenBank/DDBJ whole genome shotgun (WGS) entry which is preliminary data.</text>
</comment>
<keyword evidence="2" id="KW-1185">Reference proteome</keyword>
<dbReference type="AlphaFoldDB" id="A0A2T5P6F3"/>
<dbReference type="RefSeq" id="WP_108107775.1">
    <property type="nucleotide sequence ID" value="NZ_QASN01000020.1"/>
</dbReference>
<protein>
    <recommendedName>
        <fullName evidence="3">N-methyl-D-aspartate receptor NMDAR2C subunit</fullName>
    </recommendedName>
</protein>
<accession>A0A2T5P6F3</accession>
<evidence type="ECO:0000313" key="1">
    <source>
        <dbReference type="EMBL" id="PTU73330.1"/>
    </source>
</evidence>
<organism evidence="1 2">
    <name type="scientific">Pseudomonas mangrovi</name>
    <dbReference type="NCBI Taxonomy" id="2161748"/>
    <lineage>
        <taxon>Bacteria</taxon>
        <taxon>Pseudomonadati</taxon>
        <taxon>Pseudomonadota</taxon>
        <taxon>Gammaproteobacteria</taxon>
        <taxon>Pseudomonadales</taxon>
        <taxon>Pseudomonadaceae</taxon>
        <taxon>Pseudomonas</taxon>
    </lineage>
</organism>
<evidence type="ECO:0008006" key="3">
    <source>
        <dbReference type="Google" id="ProtNLM"/>
    </source>
</evidence>
<dbReference type="Gene3D" id="1.10.3210.10">
    <property type="entry name" value="Hypothetical protein af1432"/>
    <property type="match status" value="1"/>
</dbReference>
<dbReference type="Proteomes" id="UP000244064">
    <property type="component" value="Unassembled WGS sequence"/>
</dbReference>
<dbReference type="PANTHER" id="PTHR21174">
    <property type="match status" value="1"/>
</dbReference>
<dbReference type="PANTHER" id="PTHR21174:SF0">
    <property type="entry name" value="HD PHOSPHOHYDROLASE FAMILY PROTEIN-RELATED"/>
    <property type="match status" value="1"/>
</dbReference>
<dbReference type="SUPFAM" id="SSF109604">
    <property type="entry name" value="HD-domain/PDEase-like"/>
    <property type="match status" value="1"/>
</dbReference>
<gene>
    <name evidence="1" type="ORF">DBO85_13385</name>
</gene>
<dbReference type="OrthoDB" id="9808993at2"/>
<evidence type="ECO:0000313" key="2">
    <source>
        <dbReference type="Proteomes" id="UP000244064"/>
    </source>
</evidence>